<proteinExistence type="predicted"/>
<dbReference type="RefSeq" id="WP_026937659.1">
    <property type="nucleotide sequence ID" value="NZ_CP028426.1"/>
</dbReference>
<comment type="caution">
    <text evidence="2">The sequence shown here is derived from an EMBL/GenBank/DDBJ whole genome shotgun (WGS) entry which is preliminary data.</text>
</comment>
<reference evidence="2" key="1">
    <citation type="submission" date="2018-03" db="EMBL/GenBank/DDBJ databases">
        <authorList>
            <person name="Nunes O.C."/>
            <person name="Lopes A.R."/>
            <person name="Froufe H."/>
            <person name="Munoz-Merida A."/>
            <person name="Barroso C."/>
            <person name="Egas C."/>
        </authorList>
    </citation>
    <scope>NUCLEOTIDE SEQUENCE</scope>
    <source>
        <strain evidence="2">ON4</strain>
    </source>
</reference>
<evidence type="ECO:0000259" key="1">
    <source>
        <dbReference type="PROSITE" id="PS50164"/>
    </source>
</evidence>
<dbReference type="InterPro" id="IPR025579">
    <property type="entry name" value="DUF4357"/>
</dbReference>
<dbReference type="PROSITE" id="PS50164">
    <property type="entry name" value="GIY_YIG"/>
    <property type="match status" value="1"/>
</dbReference>
<evidence type="ECO:0000313" key="3">
    <source>
        <dbReference type="Proteomes" id="UP001170379"/>
    </source>
</evidence>
<gene>
    <name evidence="2" type="ORF">C7K25_13885</name>
</gene>
<reference evidence="2" key="2">
    <citation type="journal article" date="2022" name="Sci. Rep.">
        <title>In silico prediction of the enzymes involved in the degradation of the herbicide molinate by Gulosibacter molinativorax ON4T.</title>
        <authorList>
            <person name="Lopes A.R."/>
            <person name="Bunin E."/>
            <person name="Viana A.T."/>
            <person name="Froufe H."/>
            <person name="Munoz-Merida A."/>
            <person name="Pinho D."/>
            <person name="Figueiredo J."/>
            <person name="Barroso C."/>
            <person name="Vaz-Moreira I."/>
            <person name="Bellanger X."/>
            <person name="Egas C."/>
            <person name="Nunes O.C."/>
        </authorList>
    </citation>
    <scope>NUCLEOTIDE SEQUENCE</scope>
    <source>
        <strain evidence="2">ON4</strain>
    </source>
</reference>
<keyword evidence="3" id="KW-1185">Reference proteome</keyword>
<organism evidence="2 3">
    <name type="scientific">Gulosibacter molinativorax</name>
    <dbReference type="NCBI Taxonomy" id="256821"/>
    <lineage>
        <taxon>Bacteria</taxon>
        <taxon>Bacillati</taxon>
        <taxon>Actinomycetota</taxon>
        <taxon>Actinomycetes</taxon>
        <taxon>Micrococcales</taxon>
        <taxon>Microbacteriaceae</taxon>
        <taxon>Gulosibacter</taxon>
    </lineage>
</organism>
<dbReference type="EMBL" id="PXVD01000026">
    <property type="protein sequence ID" value="MDJ1372440.1"/>
    <property type="molecule type" value="Genomic_DNA"/>
</dbReference>
<dbReference type="InterPro" id="IPR000305">
    <property type="entry name" value="GIY-YIG_endonuc"/>
</dbReference>
<evidence type="ECO:0000313" key="2">
    <source>
        <dbReference type="EMBL" id="MDJ1372440.1"/>
    </source>
</evidence>
<sequence length="301" mass="32777">MNGKQVKLFLVDGTPGGLTTAEITNWTGSVVSARRSDLAELLSREEVERTGIYLLLGDDEDAIGDTRCYIGEADTVATRLRSHAKDKEFWNQAVVVTSKDTNLTKSHVRYLESRLIELATKAGRVTLENGTNPPRPNLPEADVSDMEYFIGQLQIVLPVLGVNAIRMRAERTNAVAPAASESPIFSLVMPKRGVDARAQQVDGEFIMLEGSHVIAEWVGVGKADTSRRAYDSYRAQHQGLIADGSIIIENGVGRTTRDIVFGSPSTAGAVALGRSCNGRREWVSPEGTFDQWESRGVDDAT</sequence>
<name>A0ABT7CB64_9MICO</name>
<dbReference type="CDD" id="cd10447">
    <property type="entry name" value="GIY-YIG_unchar_2"/>
    <property type="match status" value="1"/>
</dbReference>
<protein>
    <submittedName>
        <fullName evidence="2">DUF4357 domain-containing protein</fullName>
    </submittedName>
</protein>
<accession>A0ABT7CB64</accession>
<feature type="domain" description="GIY-YIG" evidence="1">
    <location>
        <begin position="48"/>
        <end position="130"/>
    </location>
</feature>
<dbReference type="Proteomes" id="UP001170379">
    <property type="component" value="Unassembled WGS sequence"/>
</dbReference>
<dbReference type="Pfam" id="PF14267">
    <property type="entry name" value="DUF4357"/>
    <property type="match status" value="1"/>
</dbReference>